<dbReference type="SUPFAM" id="SSF88723">
    <property type="entry name" value="PIN domain-like"/>
    <property type="match status" value="1"/>
</dbReference>
<evidence type="ECO:0000313" key="3">
    <source>
        <dbReference type="EMBL" id="VAW39985.1"/>
    </source>
</evidence>
<dbReference type="InterPro" id="IPR002716">
    <property type="entry name" value="PIN_dom"/>
</dbReference>
<dbReference type="Gene3D" id="3.40.50.1010">
    <property type="entry name" value="5'-nuclease"/>
    <property type="match status" value="1"/>
</dbReference>
<protein>
    <submittedName>
        <fullName evidence="3">Toxin 1, PIN domain</fullName>
    </submittedName>
</protein>
<dbReference type="InterPro" id="IPR051619">
    <property type="entry name" value="TypeII_TA_RNase_PINc/VapC"/>
</dbReference>
<reference evidence="3" key="1">
    <citation type="submission" date="2018-06" db="EMBL/GenBank/DDBJ databases">
        <authorList>
            <person name="Zhirakovskaya E."/>
        </authorList>
    </citation>
    <scope>NUCLEOTIDE SEQUENCE</scope>
</reference>
<dbReference type="InterPro" id="IPR029060">
    <property type="entry name" value="PIN-like_dom_sf"/>
</dbReference>
<proteinExistence type="predicted"/>
<feature type="domain" description="PIN" evidence="2">
    <location>
        <begin position="3"/>
        <end position="120"/>
    </location>
</feature>
<sequence length="129" mass="14350">MNVVADTNIFLAVALNEPKKEWIVGVTSGYDAISPQILPYEIGNALTAMVKRGRILKEDVLLIYEITQEIPVNLIAVDIKSALEIATQFNIYAYDAYFLQSALSMNCPLITLDNKMKEVATSLNIKILE</sequence>
<evidence type="ECO:0000259" key="2">
    <source>
        <dbReference type="Pfam" id="PF01850"/>
    </source>
</evidence>
<dbReference type="CDD" id="cd09873">
    <property type="entry name" value="PIN_Pae0151-like"/>
    <property type="match status" value="1"/>
</dbReference>
<keyword evidence="1" id="KW-0460">Magnesium</keyword>
<dbReference type="EMBL" id="UOEU01000773">
    <property type="protein sequence ID" value="VAW39985.1"/>
    <property type="molecule type" value="Genomic_DNA"/>
</dbReference>
<accession>A0A3B0V8T4</accession>
<organism evidence="3">
    <name type="scientific">hydrothermal vent metagenome</name>
    <dbReference type="NCBI Taxonomy" id="652676"/>
    <lineage>
        <taxon>unclassified sequences</taxon>
        <taxon>metagenomes</taxon>
        <taxon>ecological metagenomes</taxon>
    </lineage>
</organism>
<dbReference type="InterPro" id="IPR044153">
    <property type="entry name" value="PIN_Pae0151-like"/>
</dbReference>
<evidence type="ECO:0000256" key="1">
    <source>
        <dbReference type="ARBA" id="ARBA00022842"/>
    </source>
</evidence>
<dbReference type="PANTHER" id="PTHR35901:SF1">
    <property type="entry name" value="EXONUCLEASE VAPC9"/>
    <property type="match status" value="1"/>
</dbReference>
<dbReference type="PANTHER" id="PTHR35901">
    <property type="entry name" value="RIBONUCLEASE VAPC3"/>
    <property type="match status" value="1"/>
</dbReference>
<name>A0A3B0V8T4_9ZZZZ</name>
<dbReference type="AlphaFoldDB" id="A0A3B0V8T4"/>
<gene>
    <name evidence="3" type="ORF">MNBD_CHLOROFLEXI01-1347</name>
</gene>
<dbReference type="Pfam" id="PF01850">
    <property type="entry name" value="PIN"/>
    <property type="match status" value="1"/>
</dbReference>